<sequence>MRQCWLQKVTYELLRKRHLLELHLVDATLDAGSGGGRREENSRLHDDGFGGTGLVLMICKTKNEK</sequence>
<dbReference type="EMBL" id="CAOQHR010000005">
    <property type="protein sequence ID" value="CAI6334965.1"/>
    <property type="molecule type" value="Genomic_DNA"/>
</dbReference>
<dbReference type="AlphaFoldDB" id="A0A9W4UFG0"/>
<reference evidence="1" key="1">
    <citation type="submission" date="2023-01" db="EMBL/GenBank/DDBJ databases">
        <authorList>
            <person name="Van Ghelder C."/>
            <person name="Rancurel C."/>
        </authorList>
    </citation>
    <scope>NUCLEOTIDE SEQUENCE</scope>
    <source>
        <strain evidence="1">CNCM I-4278</strain>
    </source>
</reference>
<gene>
    <name evidence="1" type="ORF">PDIGIT_LOCUS8040</name>
</gene>
<organism evidence="1 2">
    <name type="scientific">Periconia digitata</name>
    <dbReference type="NCBI Taxonomy" id="1303443"/>
    <lineage>
        <taxon>Eukaryota</taxon>
        <taxon>Fungi</taxon>
        <taxon>Dikarya</taxon>
        <taxon>Ascomycota</taxon>
        <taxon>Pezizomycotina</taxon>
        <taxon>Dothideomycetes</taxon>
        <taxon>Pleosporomycetidae</taxon>
        <taxon>Pleosporales</taxon>
        <taxon>Massarineae</taxon>
        <taxon>Periconiaceae</taxon>
        <taxon>Periconia</taxon>
    </lineage>
</organism>
<name>A0A9W4UFG0_9PLEO</name>
<dbReference type="Proteomes" id="UP001152607">
    <property type="component" value="Unassembled WGS sequence"/>
</dbReference>
<protein>
    <submittedName>
        <fullName evidence="1">Uncharacterized protein</fullName>
    </submittedName>
</protein>
<accession>A0A9W4UFG0</accession>
<proteinExistence type="predicted"/>
<evidence type="ECO:0000313" key="2">
    <source>
        <dbReference type="Proteomes" id="UP001152607"/>
    </source>
</evidence>
<comment type="caution">
    <text evidence="1">The sequence shown here is derived from an EMBL/GenBank/DDBJ whole genome shotgun (WGS) entry which is preliminary data.</text>
</comment>
<evidence type="ECO:0000313" key="1">
    <source>
        <dbReference type="EMBL" id="CAI6334965.1"/>
    </source>
</evidence>
<keyword evidence="2" id="KW-1185">Reference proteome</keyword>